<evidence type="ECO:0000313" key="1">
    <source>
        <dbReference type="EMBL" id="VVP17230.1"/>
    </source>
</evidence>
<protein>
    <recommendedName>
        <fullName evidence="3">Sel1 repeat family protein</fullName>
    </recommendedName>
</protein>
<dbReference type="RefSeq" id="WP_224790581.1">
    <property type="nucleotide sequence ID" value="NZ_CABVIJ010000016.1"/>
</dbReference>
<name>A0ABD7VIW2_PSEFL</name>
<dbReference type="Proteomes" id="UP000325779">
    <property type="component" value="Unassembled WGS sequence"/>
</dbReference>
<gene>
    <name evidence="1" type="ORF">PS732_03685</name>
</gene>
<dbReference type="AlphaFoldDB" id="A0ABD7VIW2"/>
<organism evidence="1 2">
    <name type="scientific">Pseudomonas fluorescens</name>
    <dbReference type="NCBI Taxonomy" id="294"/>
    <lineage>
        <taxon>Bacteria</taxon>
        <taxon>Pseudomonadati</taxon>
        <taxon>Pseudomonadota</taxon>
        <taxon>Gammaproteobacteria</taxon>
        <taxon>Pseudomonadales</taxon>
        <taxon>Pseudomonadaceae</taxon>
        <taxon>Pseudomonas</taxon>
    </lineage>
</organism>
<dbReference type="SUPFAM" id="SSF81901">
    <property type="entry name" value="HCP-like"/>
    <property type="match status" value="2"/>
</dbReference>
<sequence>MTHPIFLPLFNRFSTITTTSKPFTTDLTLINRAIFSFLIFLFLSNAFAGQLTESEEKSRDKGVILYQQGAWTSSQPFLRVAAEAGDRKSQYFLGEAIRLSNRYMTKEARNWYVAAADQGDLYAMLRLSSKSDLCNAMDDCATKTSEEWRARALKIARERAAEGNTEAMVVMFTANQGLDWLEKAAESKDSFAQQLLASAYQRGQGWFIVPGSREKAIKKWFKASAEGGYPPGMYLYANYLYEHNGSKEEIGSWLKKTAESGHINALGGYALNIAHLPDTYGFPLDLVKAYGFTYLIANLKGGAIAPEDARLNLLEIAKKMQPEEIKQGIAFSKEWENNHPPLSYYAPIYGY</sequence>
<dbReference type="Gene3D" id="1.25.40.10">
    <property type="entry name" value="Tetratricopeptide repeat domain"/>
    <property type="match status" value="1"/>
</dbReference>
<evidence type="ECO:0008006" key="3">
    <source>
        <dbReference type="Google" id="ProtNLM"/>
    </source>
</evidence>
<proteinExistence type="predicted"/>
<dbReference type="EMBL" id="CABVIJ010000016">
    <property type="protein sequence ID" value="VVP17230.1"/>
    <property type="molecule type" value="Genomic_DNA"/>
</dbReference>
<reference evidence="1 2" key="1">
    <citation type="submission" date="2019-09" db="EMBL/GenBank/DDBJ databases">
        <authorList>
            <person name="Chandra G."/>
            <person name="Truman W A."/>
        </authorList>
    </citation>
    <scope>NUCLEOTIDE SEQUENCE [LARGE SCALE GENOMIC DNA]</scope>
    <source>
        <strain evidence="1">PS732</strain>
    </source>
</reference>
<accession>A0ABD7VIW2</accession>
<evidence type="ECO:0000313" key="2">
    <source>
        <dbReference type="Proteomes" id="UP000325779"/>
    </source>
</evidence>
<dbReference type="InterPro" id="IPR011990">
    <property type="entry name" value="TPR-like_helical_dom_sf"/>
</dbReference>
<comment type="caution">
    <text evidence="1">The sequence shown here is derived from an EMBL/GenBank/DDBJ whole genome shotgun (WGS) entry which is preliminary data.</text>
</comment>